<dbReference type="GO" id="GO:0004177">
    <property type="term" value="F:aminopeptidase activity"/>
    <property type="evidence" value="ECO:0007669"/>
    <property type="project" value="TreeGrafter"/>
</dbReference>
<feature type="active site" description="Proton acceptor" evidence="11">
    <location>
        <position position="301"/>
    </location>
</feature>
<dbReference type="InterPro" id="IPR049980">
    <property type="entry name" value="LTA4H_cat"/>
</dbReference>
<dbReference type="Proteomes" id="UP000237438">
    <property type="component" value="Unassembled WGS sequence"/>
</dbReference>
<feature type="binding site" evidence="13">
    <location>
        <position position="300"/>
    </location>
    <ligand>
        <name>Zn(2+)</name>
        <dbReference type="ChEBI" id="CHEBI:29105"/>
        <note>catalytic</note>
    </ligand>
</feature>
<dbReference type="OrthoDB" id="79562at2759"/>
<dbReference type="GO" id="GO:0004301">
    <property type="term" value="F:epoxide hydrolase activity"/>
    <property type="evidence" value="ECO:0007669"/>
    <property type="project" value="UniProtKB-EC"/>
</dbReference>
<dbReference type="Pfam" id="PF09127">
    <property type="entry name" value="Leuk-A4-hydro_C"/>
    <property type="match status" value="1"/>
</dbReference>
<evidence type="ECO:0000256" key="7">
    <source>
        <dbReference type="ARBA" id="ARBA00022801"/>
    </source>
</evidence>
<dbReference type="InterPro" id="IPR045357">
    <property type="entry name" value="Aminopeptidase_N-like_N"/>
</dbReference>
<feature type="active site" description="Proton donor" evidence="11">
    <location>
        <position position="388"/>
    </location>
</feature>
<evidence type="ECO:0000256" key="14">
    <source>
        <dbReference type="RuleBase" id="RU361141"/>
    </source>
</evidence>
<dbReference type="Gene3D" id="1.10.390.10">
    <property type="entry name" value="Neutral Protease Domain 2"/>
    <property type="match status" value="1"/>
</dbReference>
<dbReference type="GO" id="GO:0005829">
    <property type="term" value="C:cytosol"/>
    <property type="evidence" value="ECO:0007669"/>
    <property type="project" value="TreeGrafter"/>
</dbReference>
<comment type="catalytic activity">
    <reaction evidence="14">
        <text>an epoxide + H2O = an ethanediol</text>
        <dbReference type="Rhea" id="RHEA:19037"/>
        <dbReference type="ChEBI" id="CHEBI:15377"/>
        <dbReference type="ChEBI" id="CHEBI:32955"/>
        <dbReference type="ChEBI" id="CHEBI:140594"/>
        <dbReference type="EC" id="3.3.2.10"/>
    </reaction>
</comment>
<comment type="similarity">
    <text evidence="3 14">Belongs to the peptidase M1 family.</text>
</comment>
<evidence type="ECO:0000256" key="6">
    <source>
        <dbReference type="ARBA" id="ARBA00022723"/>
    </source>
</evidence>
<dbReference type="PANTHER" id="PTHR45726:SF3">
    <property type="entry name" value="LEUKOTRIENE A-4 HYDROLASE"/>
    <property type="match status" value="1"/>
</dbReference>
<protein>
    <recommendedName>
        <fullName evidence="14">Leukotriene A(4) hydrolase</fullName>
        <shortName evidence="14">LTA-4 hydrolase</shortName>
        <ecNumber evidence="14">3.3.2.10</ecNumber>
        <ecNumber evidence="14">3.4.11.-</ecNumber>
    </recommendedName>
</protein>
<evidence type="ECO:0000256" key="2">
    <source>
        <dbReference type="ARBA" id="ARBA00004496"/>
    </source>
</evidence>
<dbReference type="InterPro" id="IPR012777">
    <property type="entry name" value="LTA4H"/>
</dbReference>
<dbReference type="GO" id="GO:0008237">
    <property type="term" value="F:metallopeptidase activity"/>
    <property type="evidence" value="ECO:0007669"/>
    <property type="project" value="UniProtKB-KW"/>
</dbReference>
<dbReference type="PRINTS" id="PR00756">
    <property type="entry name" value="ALADIPTASE"/>
</dbReference>
<dbReference type="Gene3D" id="3.30.2010.30">
    <property type="match status" value="1"/>
</dbReference>
<dbReference type="InterPro" id="IPR027268">
    <property type="entry name" value="Peptidase_M4/M1_CTD_sf"/>
</dbReference>
<dbReference type="InterPro" id="IPR014782">
    <property type="entry name" value="Peptidase_M1_dom"/>
</dbReference>
<dbReference type="EC" id="3.3.2.10" evidence="14"/>
<sequence>MTSTRDPNTLSNYNQWKTKHTDVDLDIDFEERRLTGDVSLSLESLTENESEEVILDTSYLDIKNIKIEGSKSTEWYVKDRTEPFGSPLFIKIPGGASKGSLISVVISLLTTDKCTAIQWLKPVQTSNKKFPYMFSQCQAIHNRSIFPCQDTPDVKSTYKFRIRSPLPVIASGLFTGASNFRQKEDKKPGTLLYSFDQLIPIPSYLFAIASGDIATATIGPRSIVSTGPEELLSAKWELEKDTENFIEIAESIIFSYPWTQYNVLVLPPSFPYGGMENPIFTFATPTMISGDRGNVDVIAHELSHSWSGNLVSNASWEHFWLNEGWTTYLERRIIAAVHGEAHRDFSSIIGWKALEDSVALFGSDHNFTKLVIDLKGRNPDDAFSSVPYEKGFHLLYYLEKLLGKPTFDQFIPYYFKKWSCRSLDSYEFKSTLLDFFKSNSEAQSKLELVDWNTWFHKPGLPPKPLFDTSLVDKCYTLAGQWHNEKFTPDISDISGWVANQVVVFLELIQLSLKPLSVSQSRTMGQVYLLTESKNVEITSRYFGIGLTARDPSVYQATVDLLGKVGRMKFVRPLYRKMAQVNRQLALETFEKSKEIYHPICRALIQKDLGILAA</sequence>
<dbReference type="InterPro" id="IPR016024">
    <property type="entry name" value="ARM-type_fold"/>
</dbReference>
<keyword evidence="8 13" id="KW-0862">Zinc</keyword>
<feature type="binding site" evidence="12">
    <location>
        <begin position="136"/>
        <end position="138"/>
    </location>
    <ligand>
        <name>a peptide</name>
        <dbReference type="ChEBI" id="CHEBI:60466"/>
    </ligand>
</feature>
<keyword evidence="10" id="KW-0539">Nucleus</keyword>
<dbReference type="InterPro" id="IPR001930">
    <property type="entry name" value="Peptidase_M1"/>
</dbReference>
<dbReference type="GO" id="GO:0005634">
    <property type="term" value="C:nucleus"/>
    <property type="evidence" value="ECO:0007669"/>
    <property type="project" value="UniProtKB-SubCell"/>
</dbReference>
<dbReference type="AlphaFoldDB" id="A0A2S4PL92"/>
<name>A0A2S4PL92_9PEZI</name>
<comment type="subcellular location">
    <subcellularLocation>
        <location evidence="2 14">Cytoplasm</location>
    </subcellularLocation>
    <subcellularLocation>
        <location evidence="1">Nucleus</location>
    </subcellularLocation>
</comment>
<dbReference type="SUPFAM" id="SSF55486">
    <property type="entry name" value="Metalloproteases ('zincins'), catalytic domain"/>
    <property type="match status" value="1"/>
</dbReference>
<dbReference type="Gene3D" id="2.60.40.1730">
    <property type="entry name" value="tricorn interacting facor f3 domain"/>
    <property type="match status" value="1"/>
</dbReference>
<organism evidence="16 17">
    <name type="scientific">Erysiphe pulchra</name>
    <dbReference type="NCBI Taxonomy" id="225359"/>
    <lineage>
        <taxon>Eukaryota</taxon>
        <taxon>Fungi</taxon>
        <taxon>Dikarya</taxon>
        <taxon>Ascomycota</taxon>
        <taxon>Pezizomycotina</taxon>
        <taxon>Leotiomycetes</taxon>
        <taxon>Erysiphales</taxon>
        <taxon>Erysiphaceae</taxon>
        <taxon>Erysiphe</taxon>
    </lineage>
</organism>
<accession>A0A2S4PL92</accession>
<proteinExistence type="inferred from homology"/>
<dbReference type="EMBL" id="PEDP01002244">
    <property type="protein sequence ID" value="POS82802.1"/>
    <property type="molecule type" value="Genomic_DNA"/>
</dbReference>
<dbReference type="STRING" id="225359.A0A2S4PL92"/>
<dbReference type="GO" id="GO:0008270">
    <property type="term" value="F:zinc ion binding"/>
    <property type="evidence" value="ECO:0007669"/>
    <property type="project" value="InterPro"/>
</dbReference>
<evidence type="ECO:0000256" key="4">
    <source>
        <dbReference type="ARBA" id="ARBA00022490"/>
    </source>
</evidence>
<dbReference type="SMART" id="SM01263">
    <property type="entry name" value="Leuk-A4-hydro_C"/>
    <property type="match status" value="1"/>
</dbReference>
<evidence type="ECO:0000256" key="9">
    <source>
        <dbReference type="ARBA" id="ARBA00023049"/>
    </source>
</evidence>
<dbReference type="CDD" id="cd09599">
    <property type="entry name" value="M1_LTA4H"/>
    <property type="match status" value="1"/>
</dbReference>
<dbReference type="FunFam" id="1.25.40.320:FF:000001">
    <property type="entry name" value="Leukotriene A(4) hydrolase"/>
    <property type="match status" value="1"/>
</dbReference>
<dbReference type="SUPFAM" id="SSF63737">
    <property type="entry name" value="Leukotriene A4 hydrolase N-terminal domain"/>
    <property type="match status" value="1"/>
</dbReference>
<dbReference type="Pfam" id="PF17900">
    <property type="entry name" value="Peptidase_M1_N"/>
    <property type="match status" value="1"/>
</dbReference>
<evidence type="ECO:0000256" key="8">
    <source>
        <dbReference type="ARBA" id="ARBA00022833"/>
    </source>
</evidence>
<gene>
    <name evidence="16" type="ORF">EPUL_004873</name>
</gene>
<keyword evidence="17" id="KW-1185">Reference proteome</keyword>
<feature type="binding site" evidence="13">
    <location>
        <position position="304"/>
    </location>
    <ligand>
        <name>Zn(2+)</name>
        <dbReference type="ChEBI" id="CHEBI:29105"/>
        <note>catalytic</note>
    </ligand>
</feature>
<comment type="cofactor">
    <cofactor evidence="13 14">
        <name>Zn(2+)</name>
        <dbReference type="ChEBI" id="CHEBI:29105"/>
    </cofactor>
    <text evidence="13 14">Binds 1 zinc ion per subunit.</text>
</comment>
<evidence type="ECO:0000256" key="10">
    <source>
        <dbReference type="ARBA" id="ARBA00023242"/>
    </source>
</evidence>
<dbReference type="PANTHER" id="PTHR45726">
    <property type="entry name" value="LEUKOTRIENE A-4 HYDROLASE"/>
    <property type="match status" value="1"/>
</dbReference>
<dbReference type="InterPro" id="IPR042097">
    <property type="entry name" value="Aminopeptidase_N-like_N_sf"/>
</dbReference>
<dbReference type="FunFam" id="2.60.40.1730:FF:000004">
    <property type="entry name" value="Leukotriene A(4) hydrolase"/>
    <property type="match status" value="1"/>
</dbReference>
<evidence type="ECO:0000256" key="13">
    <source>
        <dbReference type="PIRSR" id="PIRSR612777-3"/>
    </source>
</evidence>
<evidence type="ECO:0000256" key="5">
    <source>
        <dbReference type="ARBA" id="ARBA00022670"/>
    </source>
</evidence>
<feature type="binding site" evidence="12">
    <location>
        <begin position="271"/>
        <end position="276"/>
    </location>
    <ligand>
        <name>a peptide</name>
        <dbReference type="ChEBI" id="CHEBI:60466"/>
    </ligand>
</feature>
<feature type="binding site" evidence="13">
    <location>
        <position position="323"/>
    </location>
    <ligand>
        <name>Zn(2+)</name>
        <dbReference type="ChEBI" id="CHEBI:29105"/>
        <note>catalytic</note>
    </ligand>
</feature>
<dbReference type="EC" id="3.4.11.-" evidence="14"/>
<dbReference type="FunFam" id="3.30.2010.30:FF:000001">
    <property type="entry name" value="Leukotriene A(4) hydrolase"/>
    <property type="match status" value="1"/>
</dbReference>
<keyword evidence="4 14" id="KW-0963">Cytoplasm</keyword>
<dbReference type="Pfam" id="PF01433">
    <property type="entry name" value="Peptidase_M1"/>
    <property type="match status" value="1"/>
</dbReference>
<evidence type="ECO:0000256" key="1">
    <source>
        <dbReference type="ARBA" id="ARBA00004123"/>
    </source>
</evidence>
<evidence type="ECO:0000256" key="3">
    <source>
        <dbReference type="ARBA" id="ARBA00010136"/>
    </source>
</evidence>
<evidence type="ECO:0000313" key="17">
    <source>
        <dbReference type="Proteomes" id="UP000237438"/>
    </source>
</evidence>
<reference evidence="16 17" key="1">
    <citation type="submission" date="2017-10" db="EMBL/GenBank/DDBJ databases">
        <title>Development of genomic resources for the powdery mildew, Erysiphe pulchra.</title>
        <authorList>
            <person name="Wadl P.A."/>
            <person name="Mack B.M."/>
            <person name="Moore G."/>
            <person name="Beltz S.B."/>
        </authorList>
    </citation>
    <scope>NUCLEOTIDE SEQUENCE [LARGE SCALE GENOMIC DNA]</scope>
    <source>
        <strain evidence="16">Cflorida</strain>
    </source>
</reference>
<evidence type="ECO:0000256" key="11">
    <source>
        <dbReference type="PIRSR" id="PIRSR612777-1"/>
    </source>
</evidence>
<comment type="caution">
    <text evidence="16">The sequence shown here is derived from an EMBL/GenBank/DDBJ whole genome shotgun (WGS) entry which is preliminary data.</text>
</comment>
<feature type="binding site" evidence="12">
    <location>
        <begin position="566"/>
        <end position="568"/>
    </location>
    <ligand>
        <name>a peptide</name>
        <dbReference type="ChEBI" id="CHEBI:60466"/>
    </ligand>
</feature>
<keyword evidence="7 14" id="KW-0378">Hydrolase</keyword>
<evidence type="ECO:0000256" key="12">
    <source>
        <dbReference type="PIRSR" id="PIRSR612777-2"/>
    </source>
</evidence>
<evidence type="ECO:0000259" key="15">
    <source>
        <dbReference type="SMART" id="SM01263"/>
    </source>
</evidence>
<keyword evidence="9 14" id="KW-0482">Metalloprotease</keyword>
<evidence type="ECO:0000313" key="16">
    <source>
        <dbReference type="EMBL" id="POS82802.1"/>
    </source>
</evidence>
<dbReference type="GO" id="GO:0006508">
    <property type="term" value="P:proteolysis"/>
    <property type="evidence" value="ECO:0007669"/>
    <property type="project" value="UniProtKB-KW"/>
</dbReference>
<dbReference type="InterPro" id="IPR034015">
    <property type="entry name" value="M1_LTA4H"/>
</dbReference>
<dbReference type="SUPFAM" id="SSF48371">
    <property type="entry name" value="ARM repeat"/>
    <property type="match status" value="1"/>
</dbReference>
<keyword evidence="5 14" id="KW-0645">Protease</keyword>
<dbReference type="FunFam" id="1.10.390.10:FF:000009">
    <property type="entry name" value="Leukotriene A(4) hydrolase"/>
    <property type="match status" value="1"/>
</dbReference>
<dbReference type="InterPro" id="IPR038502">
    <property type="entry name" value="M1_LTA-4_hydro/amino_C_sf"/>
</dbReference>
<dbReference type="NCBIfam" id="TIGR02411">
    <property type="entry name" value="leuko_A4_hydro"/>
    <property type="match status" value="1"/>
</dbReference>
<dbReference type="Gene3D" id="1.25.40.320">
    <property type="entry name" value="Peptidase M1, leukotriene A4 hydrolase/aminopeptidase C-terminal domain"/>
    <property type="match status" value="1"/>
</dbReference>
<dbReference type="InterPro" id="IPR015211">
    <property type="entry name" value="Peptidase_M1_C"/>
</dbReference>
<feature type="domain" description="Peptidase M1 leukotriene A4 hydrolase/aminopeptidase C-terminal" evidence="15">
    <location>
        <begin position="469"/>
        <end position="608"/>
    </location>
</feature>
<keyword evidence="6 13" id="KW-0479">Metal-binding</keyword>